<sequence length="107" mass="12278">MELSLLHAQSSTSSLIHGWVQRQHRAFAGGRKDFDTRHYLLTQSQLGGLSNTMSKFFKSKSDNFGKMQMSCDWEALCIQEVSSVSEDLEMYVLRLISSGTKYKHHFE</sequence>
<evidence type="ECO:0000313" key="2">
    <source>
        <dbReference type="Proteomes" id="UP000290289"/>
    </source>
</evidence>
<organism evidence="1 2">
    <name type="scientific">Malus domestica</name>
    <name type="common">Apple</name>
    <name type="synonym">Pyrus malus</name>
    <dbReference type="NCBI Taxonomy" id="3750"/>
    <lineage>
        <taxon>Eukaryota</taxon>
        <taxon>Viridiplantae</taxon>
        <taxon>Streptophyta</taxon>
        <taxon>Embryophyta</taxon>
        <taxon>Tracheophyta</taxon>
        <taxon>Spermatophyta</taxon>
        <taxon>Magnoliopsida</taxon>
        <taxon>eudicotyledons</taxon>
        <taxon>Gunneridae</taxon>
        <taxon>Pentapetalae</taxon>
        <taxon>rosids</taxon>
        <taxon>fabids</taxon>
        <taxon>Rosales</taxon>
        <taxon>Rosaceae</taxon>
        <taxon>Amygdaloideae</taxon>
        <taxon>Maleae</taxon>
        <taxon>Malus</taxon>
    </lineage>
</organism>
<comment type="caution">
    <text evidence="1">The sequence shown here is derived from an EMBL/GenBank/DDBJ whole genome shotgun (WGS) entry which is preliminary data.</text>
</comment>
<evidence type="ECO:0000313" key="1">
    <source>
        <dbReference type="EMBL" id="RXH78983.1"/>
    </source>
</evidence>
<dbReference type="Proteomes" id="UP000290289">
    <property type="component" value="Chromosome 13"/>
</dbReference>
<proteinExistence type="predicted"/>
<reference evidence="1 2" key="1">
    <citation type="submission" date="2018-10" db="EMBL/GenBank/DDBJ databases">
        <title>A high-quality apple genome assembly.</title>
        <authorList>
            <person name="Hu J."/>
        </authorList>
    </citation>
    <scope>NUCLEOTIDE SEQUENCE [LARGE SCALE GENOMIC DNA]</scope>
    <source>
        <strain evidence="2">cv. HFTH1</strain>
        <tissue evidence="1">Young leaf</tissue>
    </source>
</reference>
<protein>
    <submittedName>
        <fullName evidence="1">Uncharacterized protein</fullName>
    </submittedName>
</protein>
<gene>
    <name evidence="1" type="ORF">DVH24_034190</name>
</gene>
<dbReference type="AlphaFoldDB" id="A0A498ICV8"/>
<accession>A0A498ICV8</accession>
<keyword evidence="2" id="KW-1185">Reference proteome</keyword>
<dbReference type="EMBL" id="RDQH01000339">
    <property type="protein sequence ID" value="RXH78983.1"/>
    <property type="molecule type" value="Genomic_DNA"/>
</dbReference>
<name>A0A498ICV8_MALDO</name>